<dbReference type="InterPro" id="IPR001314">
    <property type="entry name" value="Peptidase_S1A"/>
</dbReference>
<accession>A0ABV8U0F6</accession>
<evidence type="ECO:0000256" key="4">
    <source>
        <dbReference type="SAM" id="SignalP"/>
    </source>
</evidence>
<feature type="region of interest" description="Disordered" evidence="3">
    <location>
        <begin position="259"/>
        <end position="295"/>
    </location>
</feature>
<dbReference type="RefSeq" id="WP_380622095.1">
    <property type="nucleotide sequence ID" value="NZ_JBHSDK010000018.1"/>
</dbReference>
<dbReference type="Gene3D" id="2.60.120.380">
    <property type="match status" value="1"/>
</dbReference>
<name>A0ABV8U0F6_9ACTN</name>
<dbReference type="Pfam" id="PF00089">
    <property type="entry name" value="Trypsin"/>
    <property type="match status" value="1"/>
</dbReference>
<evidence type="ECO:0000313" key="6">
    <source>
        <dbReference type="EMBL" id="MFC4336307.1"/>
    </source>
</evidence>
<evidence type="ECO:0000313" key="7">
    <source>
        <dbReference type="Proteomes" id="UP001595823"/>
    </source>
</evidence>
<dbReference type="InterPro" id="IPR018114">
    <property type="entry name" value="TRYPSIN_HIS"/>
</dbReference>
<keyword evidence="7" id="KW-1185">Reference proteome</keyword>
<gene>
    <name evidence="6" type="ORF">ACFPET_13960</name>
</gene>
<feature type="domain" description="Peptidase S1" evidence="5">
    <location>
        <begin position="48"/>
        <end position="261"/>
    </location>
</feature>
<feature type="signal peptide" evidence="4">
    <location>
        <begin position="1"/>
        <end position="34"/>
    </location>
</feature>
<feature type="chain" id="PRO_5046713254" evidence="4">
    <location>
        <begin position="35"/>
        <end position="372"/>
    </location>
</feature>
<dbReference type="PANTHER" id="PTHR24276">
    <property type="entry name" value="POLYSERASE-RELATED"/>
    <property type="match status" value="1"/>
</dbReference>
<dbReference type="SUPFAM" id="SSF50494">
    <property type="entry name" value="Trypsin-like serine proteases"/>
    <property type="match status" value="1"/>
</dbReference>
<dbReference type="InterPro" id="IPR050430">
    <property type="entry name" value="Peptidase_S1"/>
</dbReference>
<dbReference type="EMBL" id="JBHSDK010000018">
    <property type="protein sequence ID" value="MFC4336307.1"/>
    <property type="molecule type" value="Genomic_DNA"/>
</dbReference>
<evidence type="ECO:0000256" key="3">
    <source>
        <dbReference type="SAM" id="MobiDB-lite"/>
    </source>
</evidence>
<dbReference type="PROSITE" id="PS00134">
    <property type="entry name" value="TRYPSIN_HIS"/>
    <property type="match status" value="1"/>
</dbReference>
<dbReference type="InterPro" id="IPR001254">
    <property type="entry name" value="Trypsin_dom"/>
</dbReference>
<evidence type="ECO:0000256" key="1">
    <source>
        <dbReference type="ARBA" id="ARBA00007664"/>
    </source>
</evidence>
<comment type="caution">
    <text evidence="6">The sequence shown here is derived from an EMBL/GenBank/DDBJ whole genome shotgun (WGS) entry which is preliminary data.</text>
</comment>
<dbReference type="Proteomes" id="UP001595823">
    <property type="component" value="Unassembled WGS sequence"/>
</dbReference>
<reference evidence="7" key="1">
    <citation type="journal article" date="2019" name="Int. J. Syst. Evol. Microbiol.">
        <title>The Global Catalogue of Microorganisms (GCM) 10K type strain sequencing project: providing services to taxonomists for standard genome sequencing and annotation.</title>
        <authorList>
            <consortium name="The Broad Institute Genomics Platform"/>
            <consortium name="The Broad Institute Genome Sequencing Center for Infectious Disease"/>
            <person name="Wu L."/>
            <person name="Ma J."/>
        </authorList>
    </citation>
    <scope>NUCLEOTIDE SEQUENCE [LARGE SCALE GENOMIC DNA]</scope>
    <source>
        <strain evidence="7">IBRC-M 10908</strain>
    </source>
</reference>
<sequence length="372" mass="38326">MARTHRSFGRALRRLGVVAAASAALLIGSFSATGAVANETEGDVGANIVGGGPATEEYPFMAALLSGGRQICGATLVSDRWLVTAAHCTGGSMSVRLGSHNRSSGGEVVPVSQYINHPSYNGGNHDIALLELSRSVSFEPAQMASSAPGSGTGVRLLGWGQTCPQRGCDGGSETLKELNTSVLASSNCQTWGQGDLCIDGSTSQTACYGDSGGPALQSTGSGWVLVGDTSRAGDYNSTCGTGNVIYTSVADHRDWIDQYVDGSDPGPGPGGCEDRSNGENGSLSNGQTAVHPDGSYFQAGAGSHSGCLKGPDGTDFDLHLQRWNGSYWQTVASGTTPQSEETVSYDGSAGYYRWIAESYSGSGSYSIGWDQP</sequence>
<dbReference type="InterPro" id="IPR043504">
    <property type="entry name" value="Peptidase_S1_PA_chymotrypsin"/>
</dbReference>
<dbReference type="InterPro" id="IPR009003">
    <property type="entry name" value="Peptidase_S1_PA"/>
</dbReference>
<protein>
    <submittedName>
        <fullName evidence="6">S1 family peptidase</fullName>
    </submittedName>
</protein>
<dbReference type="PRINTS" id="PR00722">
    <property type="entry name" value="CHYMOTRYPSIN"/>
</dbReference>
<dbReference type="CDD" id="cd00190">
    <property type="entry name" value="Tryp_SPc"/>
    <property type="match status" value="1"/>
</dbReference>
<evidence type="ECO:0000256" key="2">
    <source>
        <dbReference type="ARBA" id="ARBA00023157"/>
    </source>
</evidence>
<dbReference type="Gene3D" id="2.40.10.10">
    <property type="entry name" value="Trypsin-like serine proteases"/>
    <property type="match status" value="1"/>
</dbReference>
<evidence type="ECO:0000259" key="5">
    <source>
        <dbReference type="PROSITE" id="PS50240"/>
    </source>
</evidence>
<proteinExistence type="inferred from homology"/>
<organism evidence="6 7">
    <name type="scientific">Salininema proteolyticum</name>
    <dbReference type="NCBI Taxonomy" id="1607685"/>
    <lineage>
        <taxon>Bacteria</taxon>
        <taxon>Bacillati</taxon>
        <taxon>Actinomycetota</taxon>
        <taxon>Actinomycetes</taxon>
        <taxon>Glycomycetales</taxon>
        <taxon>Glycomycetaceae</taxon>
        <taxon>Salininema</taxon>
    </lineage>
</organism>
<keyword evidence="2" id="KW-1015">Disulfide bond</keyword>
<feature type="compositionally biased region" description="Polar residues" evidence="3">
    <location>
        <begin position="278"/>
        <end position="288"/>
    </location>
</feature>
<keyword evidence="4" id="KW-0732">Signal</keyword>
<dbReference type="PROSITE" id="PS50240">
    <property type="entry name" value="TRYPSIN_DOM"/>
    <property type="match status" value="1"/>
</dbReference>
<comment type="similarity">
    <text evidence="1">Belongs to the peptidase S1 family.</text>
</comment>
<dbReference type="SMART" id="SM00020">
    <property type="entry name" value="Tryp_SPc"/>
    <property type="match status" value="1"/>
</dbReference>
<dbReference type="PANTHER" id="PTHR24276:SF98">
    <property type="entry name" value="FI18310P1-RELATED"/>
    <property type="match status" value="1"/>
</dbReference>